<organism evidence="1 2">
    <name type="scientific">Sesamum alatum</name>
    <dbReference type="NCBI Taxonomy" id="300844"/>
    <lineage>
        <taxon>Eukaryota</taxon>
        <taxon>Viridiplantae</taxon>
        <taxon>Streptophyta</taxon>
        <taxon>Embryophyta</taxon>
        <taxon>Tracheophyta</taxon>
        <taxon>Spermatophyta</taxon>
        <taxon>Magnoliopsida</taxon>
        <taxon>eudicotyledons</taxon>
        <taxon>Gunneridae</taxon>
        <taxon>Pentapetalae</taxon>
        <taxon>asterids</taxon>
        <taxon>lamiids</taxon>
        <taxon>Lamiales</taxon>
        <taxon>Pedaliaceae</taxon>
        <taxon>Sesamum</taxon>
    </lineage>
</organism>
<keyword evidence="2" id="KW-1185">Reference proteome</keyword>
<evidence type="ECO:0000313" key="2">
    <source>
        <dbReference type="Proteomes" id="UP001293254"/>
    </source>
</evidence>
<sequence>MTNFFSTVDMRAKYTGWHGGGRGAIRRRVAWDFGDSRTTIRLCWPSLFEGWRLSQSACCIRSCGRNTSRMPRSSTSVMVAPLRSLGSLCSTRESYWLLAFDGECRMRSLFLSSVAALISHGGWNVEMIRAEFEGRFSVRSAYTLAFAWSGLSSLTGGSYGEYFEETEGGAGRGLCVMWEGRRDCAACVYSVHIFQIGLGAFSPTVGGYFELRRRGKNVDEGCVDGPSMRSMKSSSLLVGAYGTIATGESLKEKVCRRTRFWPWLVS</sequence>
<reference evidence="1" key="2">
    <citation type="journal article" date="2024" name="Plant">
        <title>Genomic evolution and insights into agronomic trait innovations of Sesamum species.</title>
        <authorList>
            <person name="Miao H."/>
            <person name="Wang L."/>
            <person name="Qu L."/>
            <person name="Liu H."/>
            <person name="Sun Y."/>
            <person name="Le M."/>
            <person name="Wang Q."/>
            <person name="Wei S."/>
            <person name="Zheng Y."/>
            <person name="Lin W."/>
            <person name="Duan Y."/>
            <person name="Cao H."/>
            <person name="Xiong S."/>
            <person name="Wang X."/>
            <person name="Wei L."/>
            <person name="Li C."/>
            <person name="Ma Q."/>
            <person name="Ju M."/>
            <person name="Zhao R."/>
            <person name="Li G."/>
            <person name="Mu C."/>
            <person name="Tian Q."/>
            <person name="Mei H."/>
            <person name="Zhang T."/>
            <person name="Gao T."/>
            <person name="Zhang H."/>
        </authorList>
    </citation>
    <scope>NUCLEOTIDE SEQUENCE</scope>
    <source>
        <strain evidence="1">3651</strain>
    </source>
</reference>
<dbReference type="EMBL" id="JACGWO010000001">
    <property type="protein sequence ID" value="KAK4437000.1"/>
    <property type="molecule type" value="Genomic_DNA"/>
</dbReference>
<proteinExistence type="predicted"/>
<name>A0AAE2CWE9_9LAMI</name>
<gene>
    <name evidence="1" type="ORF">Salat_0033900</name>
</gene>
<dbReference type="AlphaFoldDB" id="A0AAE2CWE9"/>
<comment type="caution">
    <text evidence="1">The sequence shown here is derived from an EMBL/GenBank/DDBJ whole genome shotgun (WGS) entry which is preliminary data.</text>
</comment>
<dbReference type="Proteomes" id="UP001293254">
    <property type="component" value="Unassembled WGS sequence"/>
</dbReference>
<evidence type="ECO:0000313" key="1">
    <source>
        <dbReference type="EMBL" id="KAK4437000.1"/>
    </source>
</evidence>
<reference evidence="1" key="1">
    <citation type="submission" date="2020-06" db="EMBL/GenBank/DDBJ databases">
        <authorList>
            <person name="Li T."/>
            <person name="Hu X."/>
            <person name="Zhang T."/>
            <person name="Song X."/>
            <person name="Zhang H."/>
            <person name="Dai N."/>
            <person name="Sheng W."/>
            <person name="Hou X."/>
            <person name="Wei L."/>
        </authorList>
    </citation>
    <scope>NUCLEOTIDE SEQUENCE</scope>
    <source>
        <strain evidence="1">3651</strain>
        <tissue evidence="1">Leaf</tissue>
    </source>
</reference>
<accession>A0AAE2CWE9</accession>
<protein>
    <submittedName>
        <fullName evidence="1">Uncharacterized protein</fullName>
    </submittedName>
</protein>